<evidence type="ECO:0000256" key="2">
    <source>
        <dbReference type="ARBA" id="ARBA00023002"/>
    </source>
</evidence>
<reference key="1">
    <citation type="submission" date="2017-08" db="EMBL/GenBank/DDBJ databases">
        <title>A dynamic microbial community with high functional redundancy inhabits the cold, oxic subseafloor aquifer.</title>
        <authorList>
            <person name="Tully B.J."/>
            <person name="Wheat C.G."/>
            <person name="Glazer B.T."/>
            <person name="Huber J.A."/>
        </authorList>
    </citation>
    <scope>NUCLEOTIDE SEQUENCE [LARGE SCALE GENOMIC DNA]</scope>
</reference>
<dbReference type="GO" id="GO:0016491">
    <property type="term" value="F:oxidoreductase activity"/>
    <property type="evidence" value="ECO:0007669"/>
    <property type="project" value="UniProtKB-KW"/>
</dbReference>
<dbReference type="SUPFAM" id="SSF51735">
    <property type="entry name" value="NAD(P)-binding Rossmann-fold domains"/>
    <property type="match status" value="1"/>
</dbReference>
<accession>A0A2A4Z1G9</accession>
<dbReference type="AlphaFoldDB" id="A0A2A4Z1G9"/>
<dbReference type="Pfam" id="PF13561">
    <property type="entry name" value="adh_short_C2"/>
    <property type="match status" value="1"/>
</dbReference>
<comment type="caution">
    <text evidence="3">The sequence shown here is derived from an EMBL/GenBank/DDBJ whole genome shotgun (WGS) entry which is preliminary data.</text>
</comment>
<dbReference type="PANTHER" id="PTHR43669:SF14">
    <property type="entry name" value="OXIDOREDUCTASE"/>
    <property type="match status" value="1"/>
</dbReference>
<dbReference type="FunFam" id="3.40.50.720:FF:000084">
    <property type="entry name" value="Short-chain dehydrogenase reductase"/>
    <property type="match status" value="1"/>
</dbReference>
<proteinExistence type="inferred from homology"/>
<sequence length="254" mass="26909">MKKNIFDLHGCRALVTGSGGGLGFALARGLAEAGASIILNGRNVDKLEAAAKILRGEGYNVTISAFDVTDEVAVNVAIGELLLDGDIDILVNNAGMQFRGALETFPTDKWRQIMATNVDSAFFVARAVVPNMISIGAGKIINICSLMSDLGRASITPYATSKGAIKMLTRGMCADWAKHNIQINGIAPGYFRTEMNTALVEDKDFTNWLEARTPAGRWGEPDELVGAAVFLAAPASRFVNGQIIFVDGGLSAAV</sequence>
<evidence type="ECO:0000256" key="1">
    <source>
        <dbReference type="ARBA" id="ARBA00006484"/>
    </source>
</evidence>
<dbReference type="InterPro" id="IPR020904">
    <property type="entry name" value="Sc_DH/Rdtase_CS"/>
</dbReference>
<organism evidence="3">
    <name type="scientific">OCS116 cluster bacterium</name>
    <dbReference type="NCBI Taxonomy" id="2030921"/>
    <lineage>
        <taxon>Bacteria</taxon>
        <taxon>Pseudomonadati</taxon>
        <taxon>Pseudomonadota</taxon>
        <taxon>Alphaproteobacteria</taxon>
        <taxon>OCS116 cluster</taxon>
    </lineage>
</organism>
<reference evidence="3" key="2">
    <citation type="journal article" date="2018" name="ISME J.">
        <title>A dynamic microbial community with high functional redundancy inhabits the cold, oxic subseafloor aquifer.</title>
        <authorList>
            <person name="Tully B.J."/>
            <person name="Wheat C.G."/>
            <person name="Glazer B.T."/>
            <person name="Huber J.A."/>
        </authorList>
    </citation>
    <scope>NUCLEOTIDE SEQUENCE</scope>
    <source>
        <strain evidence="3">NORP83</strain>
    </source>
</reference>
<dbReference type="InterPro" id="IPR002347">
    <property type="entry name" value="SDR_fam"/>
</dbReference>
<dbReference type="EMBL" id="NVUS01000012">
    <property type="protein sequence ID" value="PCJ00406.1"/>
    <property type="molecule type" value="Genomic_DNA"/>
</dbReference>
<dbReference type="Gene3D" id="3.40.50.720">
    <property type="entry name" value="NAD(P)-binding Rossmann-like Domain"/>
    <property type="match status" value="1"/>
</dbReference>
<dbReference type="PRINTS" id="PR00081">
    <property type="entry name" value="GDHRDH"/>
</dbReference>
<evidence type="ECO:0000313" key="3">
    <source>
        <dbReference type="EMBL" id="PCJ00406.1"/>
    </source>
</evidence>
<dbReference type="InterPro" id="IPR036291">
    <property type="entry name" value="NAD(P)-bd_dom_sf"/>
</dbReference>
<comment type="similarity">
    <text evidence="1">Belongs to the short-chain dehydrogenases/reductases (SDR) family.</text>
</comment>
<gene>
    <name evidence="3" type="ORF">COB13_10340</name>
</gene>
<dbReference type="PRINTS" id="PR00080">
    <property type="entry name" value="SDRFAMILY"/>
</dbReference>
<dbReference type="PANTHER" id="PTHR43669">
    <property type="entry name" value="5-KETO-D-GLUCONATE 5-REDUCTASE"/>
    <property type="match status" value="1"/>
</dbReference>
<keyword evidence="2" id="KW-0560">Oxidoreductase</keyword>
<dbReference type="PROSITE" id="PS00061">
    <property type="entry name" value="ADH_SHORT"/>
    <property type="match status" value="1"/>
</dbReference>
<name>A0A2A4Z1G9_9PROT</name>
<protein>
    <submittedName>
        <fullName evidence="3">Gluconate 5-dehydrogenase</fullName>
    </submittedName>
</protein>